<keyword evidence="4" id="KW-0106">Calcium</keyword>
<dbReference type="PANTHER" id="PTHR42693:SF33">
    <property type="entry name" value="ARYLSULFATASE"/>
    <property type="match status" value="1"/>
</dbReference>
<protein>
    <recommendedName>
        <fullName evidence="6">Sulfatase N-terminal domain-containing protein</fullName>
    </recommendedName>
</protein>
<organism evidence="7 8">
    <name type="scientific">Symbiodinium natans</name>
    <dbReference type="NCBI Taxonomy" id="878477"/>
    <lineage>
        <taxon>Eukaryota</taxon>
        <taxon>Sar</taxon>
        <taxon>Alveolata</taxon>
        <taxon>Dinophyceae</taxon>
        <taxon>Suessiales</taxon>
        <taxon>Symbiodiniaceae</taxon>
        <taxon>Symbiodinium</taxon>
    </lineage>
</organism>
<evidence type="ECO:0000256" key="2">
    <source>
        <dbReference type="ARBA" id="ARBA00022723"/>
    </source>
</evidence>
<dbReference type="PROSITE" id="PS00149">
    <property type="entry name" value="SULFATASE_2"/>
    <property type="match status" value="1"/>
</dbReference>
<comment type="similarity">
    <text evidence="1">Belongs to the sulfatase family.</text>
</comment>
<sequence>MALAMAAMLLLASSVAGTSSEPCAAGACDLSDQTSLLSRGEKEYTQQGQQRPNFLFILVDDLGFGDVDICPNTLPYEQCPLRPTDPGRKHVLKTPRLKRMASEGMVMTNFYAPRAICSPSRMASLVGRDPVRFAGVDQHLRIFANTGARGGLPTTEETTAKRLKKLGYDTGYSGKWHMGLTNGTDPFAYAAWNHGFDSVEFFLEGSNGEPCHGGMLNPPDNPEVMHMCSFSHVLNSRGEVLEQPIRWENMTARQLNVTLSFIRSKAGGAKPWFFQHAFTAVHVPWNPSRFFVSDPTQRFWTDMVSEMDWAVGVLLDELVATKQENTMVLLSSDNGPYLEFASSHCPTNCRIQLPEFQREDESGTLGAYGCTPCNAATVSLPGPLSGGKGQVWEGGVRVPGIFWWPGKIKGGTVNPLVASQMDLLPTMVALAGGQVDDIGSLDGRDISESLISRPDPSGKPEGTFAYWCGTTLFAVRVGEHKVYYQTQLWVDGGAKATAPMYCGGTGKCCLGSPSRLCTCGGLGWENYVQTHSPPKAVNLTANPGEDLALVLEGEEYAQAVRRGNAFRLRRLQSVAEGLGLKVTDDPEALQRQISRVPNMMQVDVQVPDPTNSSRMLPPLEYQMKEFRPYDHCSPGLPDDKCKSRFICAVDPDYPGPYEYVLPDGSKCGTFRQPSGTSAFPEDLLPSVRRWHEDAGLVPVCLAGNASSKNMKACHMLEKYGLNNIPTGKIWNAGWTPRLSEWNV</sequence>
<evidence type="ECO:0000256" key="5">
    <source>
        <dbReference type="SAM" id="SignalP"/>
    </source>
</evidence>
<dbReference type="SUPFAM" id="SSF53649">
    <property type="entry name" value="Alkaline phosphatase-like"/>
    <property type="match status" value="1"/>
</dbReference>
<keyword evidence="3" id="KW-0378">Hydrolase</keyword>
<dbReference type="InterPro" id="IPR017850">
    <property type="entry name" value="Alkaline_phosphatase_core_sf"/>
</dbReference>
<dbReference type="Pfam" id="PF00884">
    <property type="entry name" value="Sulfatase"/>
    <property type="match status" value="1"/>
</dbReference>
<dbReference type="OrthoDB" id="103349at2759"/>
<feature type="signal peptide" evidence="5">
    <location>
        <begin position="1"/>
        <end position="20"/>
    </location>
</feature>
<feature type="domain" description="Sulfatase N-terminal" evidence="6">
    <location>
        <begin position="52"/>
        <end position="432"/>
    </location>
</feature>
<gene>
    <name evidence="7" type="ORF">SNAT2548_LOCUS34539</name>
</gene>
<evidence type="ECO:0000256" key="1">
    <source>
        <dbReference type="ARBA" id="ARBA00008779"/>
    </source>
</evidence>
<dbReference type="Pfam" id="PF14707">
    <property type="entry name" value="Sulfatase_C"/>
    <property type="match status" value="1"/>
</dbReference>
<dbReference type="Gene3D" id="3.30.1120.10">
    <property type="match status" value="1"/>
</dbReference>
<evidence type="ECO:0000259" key="6">
    <source>
        <dbReference type="Pfam" id="PF00884"/>
    </source>
</evidence>
<dbReference type="EMBL" id="CAJNDS010002814">
    <property type="protein sequence ID" value="CAE7607405.1"/>
    <property type="molecule type" value="Genomic_DNA"/>
</dbReference>
<dbReference type="Gene3D" id="3.40.720.10">
    <property type="entry name" value="Alkaline Phosphatase, subunit A"/>
    <property type="match status" value="1"/>
</dbReference>
<name>A0A812V7Y1_9DINO</name>
<dbReference type="InterPro" id="IPR024607">
    <property type="entry name" value="Sulfatase_CS"/>
</dbReference>
<keyword evidence="2" id="KW-0479">Metal-binding</keyword>
<evidence type="ECO:0000313" key="7">
    <source>
        <dbReference type="EMBL" id="CAE7607405.1"/>
    </source>
</evidence>
<evidence type="ECO:0000256" key="4">
    <source>
        <dbReference type="ARBA" id="ARBA00022837"/>
    </source>
</evidence>
<keyword evidence="8" id="KW-1185">Reference proteome</keyword>
<dbReference type="Proteomes" id="UP000604046">
    <property type="component" value="Unassembled WGS sequence"/>
</dbReference>
<evidence type="ECO:0000313" key="8">
    <source>
        <dbReference type="Proteomes" id="UP000604046"/>
    </source>
</evidence>
<dbReference type="GO" id="GO:0004065">
    <property type="term" value="F:arylsulfatase activity"/>
    <property type="evidence" value="ECO:0007669"/>
    <property type="project" value="TreeGrafter"/>
</dbReference>
<accession>A0A812V7Y1</accession>
<reference evidence="7" key="1">
    <citation type="submission" date="2021-02" db="EMBL/GenBank/DDBJ databases">
        <authorList>
            <person name="Dougan E. K."/>
            <person name="Rhodes N."/>
            <person name="Thang M."/>
            <person name="Chan C."/>
        </authorList>
    </citation>
    <scope>NUCLEOTIDE SEQUENCE</scope>
</reference>
<dbReference type="AlphaFoldDB" id="A0A812V7Y1"/>
<evidence type="ECO:0000256" key="3">
    <source>
        <dbReference type="ARBA" id="ARBA00022801"/>
    </source>
</evidence>
<feature type="chain" id="PRO_5032732761" description="Sulfatase N-terminal domain-containing protein" evidence="5">
    <location>
        <begin position="21"/>
        <end position="743"/>
    </location>
</feature>
<comment type="caution">
    <text evidence="7">The sequence shown here is derived from an EMBL/GenBank/DDBJ whole genome shotgun (WGS) entry which is preliminary data.</text>
</comment>
<proteinExistence type="inferred from homology"/>
<dbReference type="InterPro" id="IPR050738">
    <property type="entry name" value="Sulfatase"/>
</dbReference>
<keyword evidence="5" id="KW-0732">Signal</keyword>
<dbReference type="PANTHER" id="PTHR42693">
    <property type="entry name" value="ARYLSULFATASE FAMILY MEMBER"/>
    <property type="match status" value="1"/>
</dbReference>
<dbReference type="InterPro" id="IPR000917">
    <property type="entry name" value="Sulfatase_N"/>
</dbReference>
<dbReference type="GO" id="GO:0046872">
    <property type="term" value="F:metal ion binding"/>
    <property type="evidence" value="ECO:0007669"/>
    <property type="project" value="UniProtKB-KW"/>
</dbReference>